<proteinExistence type="predicted"/>
<dbReference type="AlphaFoldDB" id="A0A7C8VH81"/>
<dbReference type="EMBL" id="JAABOJ010000005">
    <property type="protein sequence ID" value="KAF3286918.1"/>
    <property type="molecule type" value="Genomic_DNA"/>
</dbReference>
<evidence type="ECO:0000313" key="2">
    <source>
        <dbReference type="Proteomes" id="UP000474640"/>
    </source>
</evidence>
<accession>A0A7C8VH81</accession>
<reference evidence="1 2" key="1">
    <citation type="submission" date="2020-01" db="EMBL/GenBank/DDBJ databases">
        <authorList>
            <person name="Palmer J.M."/>
        </authorList>
    </citation>
    <scope>NUCLEOTIDE SEQUENCE [LARGE SCALE GENOMIC DNA]</scope>
    <source>
        <strain evidence="1 2">TWF970</strain>
    </source>
</reference>
<sequence length="290" mass="32525">MQILKPLMGESSGFDVFSHISGIEPLLGFIRFIIDTISVIELKIVNIDQLIIVLKTQSLDVPWETSTSLISDTSTPIDFITQTSPQVEVIFEYTSILKFSIEILVETPTETLRSTLLQTLRRITNPQAISFPINLAETLRSALILRCYFHISQGLSNYPLEEISLMPPFLPDKASVNSTSALESWNSWNPLPQVSPSLCDPLLLLLLPVSGILDLGQCCSYLTPVIDDTGKELDVFIHEVQAYDPPYNGCSKRYYCLYDNCVYNMGPVSVSEEGFEKHLQSYHGIEGTFY</sequence>
<name>A0A7C8VH81_ORBOL</name>
<organism evidence="1 2">
    <name type="scientific">Orbilia oligospora</name>
    <name type="common">Nematode-trapping fungus</name>
    <name type="synonym">Arthrobotrys oligospora</name>
    <dbReference type="NCBI Taxonomy" id="2813651"/>
    <lineage>
        <taxon>Eukaryota</taxon>
        <taxon>Fungi</taxon>
        <taxon>Dikarya</taxon>
        <taxon>Ascomycota</taxon>
        <taxon>Pezizomycotina</taxon>
        <taxon>Orbiliomycetes</taxon>
        <taxon>Orbiliales</taxon>
        <taxon>Orbiliaceae</taxon>
        <taxon>Orbilia</taxon>
    </lineage>
</organism>
<gene>
    <name evidence="1" type="ORF">TWF970_008749</name>
</gene>
<evidence type="ECO:0000313" key="1">
    <source>
        <dbReference type="EMBL" id="KAF3286918.1"/>
    </source>
</evidence>
<dbReference type="Proteomes" id="UP000474640">
    <property type="component" value="Unassembled WGS sequence"/>
</dbReference>
<protein>
    <submittedName>
        <fullName evidence="1">Uncharacterized protein</fullName>
    </submittedName>
</protein>
<comment type="caution">
    <text evidence="1">The sequence shown here is derived from an EMBL/GenBank/DDBJ whole genome shotgun (WGS) entry which is preliminary data.</text>
</comment>
<dbReference type="OrthoDB" id="5385055at2759"/>